<accession>A0A1I0B9A6</accession>
<dbReference type="GO" id="GO:0008233">
    <property type="term" value="F:peptidase activity"/>
    <property type="evidence" value="ECO:0007669"/>
    <property type="project" value="UniProtKB-KW"/>
</dbReference>
<keyword evidence="4" id="KW-1185">Reference proteome</keyword>
<dbReference type="EMBL" id="BLMI01000049">
    <property type="protein sequence ID" value="GFI40431.1"/>
    <property type="molecule type" value="Genomic_DNA"/>
</dbReference>
<dbReference type="InterPro" id="IPR050361">
    <property type="entry name" value="MPP/UQCRC_Complex"/>
</dbReference>
<dbReference type="SUPFAM" id="SSF63411">
    <property type="entry name" value="LuxS/MPP-like metallohydrolase"/>
    <property type="match status" value="2"/>
</dbReference>
<dbReference type="PANTHER" id="PTHR11851:SF186">
    <property type="entry name" value="INACTIVE METALLOPROTEASE YMFF-RELATED"/>
    <property type="match status" value="1"/>
</dbReference>
<dbReference type="PANTHER" id="PTHR11851">
    <property type="entry name" value="METALLOPROTEASE"/>
    <property type="match status" value="1"/>
</dbReference>
<dbReference type="Proteomes" id="UP000490821">
    <property type="component" value="Unassembled WGS sequence"/>
</dbReference>
<reference evidence="4" key="1">
    <citation type="submission" date="2016-10" db="EMBL/GenBank/DDBJ databases">
        <authorList>
            <person name="Varghese N."/>
            <person name="Submissions S."/>
        </authorList>
    </citation>
    <scope>NUCLEOTIDE SEQUENCE [LARGE SCALE GENOMIC DNA]</scope>
    <source>
        <strain evidence="4">DSM 1551</strain>
    </source>
</reference>
<dbReference type="RefSeq" id="WP_092351226.1">
    <property type="nucleotide sequence ID" value="NZ_BLMI01000049.1"/>
</dbReference>
<dbReference type="GeneID" id="78287067"/>
<dbReference type="OrthoDB" id="9762085at2"/>
<dbReference type="NCBIfam" id="NF047422">
    <property type="entry name" value="YfmF_fam"/>
    <property type="match status" value="1"/>
</dbReference>
<dbReference type="Pfam" id="PF05193">
    <property type="entry name" value="Peptidase_M16_C"/>
    <property type="match status" value="1"/>
</dbReference>
<protein>
    <submittedName>
        <fullName evidence="3">Predicted Zn-dependent peptidase</fullName>
    </submittedName>
    <submittedName>
        <fullName evidence="2">Putative zinc protease</fullName>
        <ecNumber evidence="2">3.4.24.-</ecNumber>
    </submittedName>
</protein>
<keyword evidence="2" id="KW-0378">Hydrolase</keyword>
<evidence type="ECO:0000259" key="1">
    <source>
        <dbReference type="Pfam" id="PF05193"/>
    </source>
</evidence>
<dbReference type="GO" id="GO:0006508">
    <property type="term" value="P:proteolysis"/>
    <property type="evidence" value="ECO:0007669"/>
    <property type="project" value="UniProtKB-KW"/>
</dbReference>
<dbReference type="EMBL" id="FOIN01000001">
    <property type="protein sequence ID" value="SET03373.1"/>
    <property type="molecule type" value="Genomic_DNA"/>
</dbReference>
<evidence type="ECO:0000313" key="4">
    <source>
        <dbReference type="Proteomes" id="UP000198558"/>
    </source>
</evidence>
<evidence type="ECO:0000313" key="3">
    <source>
        <dbReference type="EMBL" id="SET03373.1"/>
    </source>
</evidence>
<dbReference type="EC" id="3.4.24.-" evidence="2"/>
<proteinExistence type="predicted"/>
<reference evidence="2 5" key="3">
    <citation type="journal article" date="2020" name="Microbiome">
        <title>Single-cell genomics of uncultured bacteria reveals dietary fiber responders in the mouse gut microbiota.</title>
        <authorList>
            <person name="Chijiiwa R."/>
            <person name="Hosokawa M."/>
            <person name="Kogawa M."/>
            <person name="Nishikawa Y."/>
            <person name="Ide K."/>
            <person name="Sakanashi C."/>
            <person name="Takahashi K."/>
            <person name="Takeyama H."/>
        </authorList>
    </citation>
    <scope>NUCLEOTIDE SEQUENCE [LARGE SCALE GENOMIC DNA]</scope>
    <source>
        <strain evidence="2">IMSAGC_017</strain>
    </source>
</reference>
<name>A0A1I0B9A6_9FIRM</name>
<dbReference type="InterPro" id="IPR011249">
    <property type="entry name" value="Metalloenz_LuxS/M16"/>
</dbReference>
<dbReference type="AlphaFoldDB" id="A0A1I0B9A6"/>
<dbReference type="GO" id="GO:0046872">
    <property type="term" value="F:metal ion binding"/>
    <property type="evidence" value="ECO:0007669"/>
    <property type="project" value="InterPro"/>
</dbReference>
<evidence type="ECO:0000313" key="5">
    <source>
        <dbReference type="Proteomes" id="UP000490821"/>
    </source>
</evidence>
<dbReference type="InterPro" id="IPR007863">
    <property type="entry name" value="Peptidase_M16_C"/>
</dbReference>
<dbReference type="Gene3D" id="3.30.830.10">
    <property type="entry name" value="Metalloenzyme, LuxS/M16 peptidase-like"/>
    <property type="match status" value="2"/>
</dbReference>
<evidence type="ECO:0000313" key="2">
    <source>
        <dbReference type="EMBL" id="GFI40431.1"/>
    </source>
</evidence>
<keyword evidence="2" id="KW-0645">Protease</keyword>
<dbReference type="Proteomes" id="UP000198558">
    <property type="component" value="Unassembled WGS sequence"/>
</dbReference>
<feature type="domain" description="Peptidase M16 C-terminal" evidence="1">
    <location>
        <begin position="180"/>
        <end position="353"/>
    </location>
</feature>
<organism evidence="3 4">
    <name type="scientific">Thomasclavelia cocleata</name>
    <dbReference type="NCBI Taxonomy" id="69824"/>
    <lineage>
        <taxon>Bacteria</taxon>
        <taxon>Bacillati</taxon>
        <taxon>Bacillota</taxon>
        <taxon>Erysipelotrichia</taxon>
        <taxon>Erysipelotrichales</taxon>
        <taxon>Coprobacillaceae</taxon>
        <taxon>Thomasclavelia</taxon>
    </lineage>
</organism>
<reference evidence="3" key="2">
    <citation type="submission" date="2016-10" db="EMBL/GenBank/DDBJ databases">
        <authorList>
            <person name="de Groot N.N."/>
        </authorList>
    </citation>
    <scope>NUCLEOTIDE SEQUENCE [LARGE SCALE GENOMIC DNA]</scope>
    <source>
        <strain evidence="3">DSM 1551</strain>
    </source>
</reference>
<gene>
    <name evidence="2" type="ORF">IMSAGC017_00463</name>
    <name evidence="3" type="ORF">SAMN04489758_10119</name>
</gene>
<sequence length="420" mass="47697">MKKSYQLSGYTLHVIPSKKFKNITMSLKLENILTKENVTKRSLLAFMLTGGTEKYPSTQALSSHLEDLYGMNFGTNLATKGLGQVLNISSVCINEAFLPYQEDLLKQQIKLFSDVLYHPNVQNGKFDEQTFNIKKKELRERLIVQNDDKFMYGLNQLFKNMGEGGFLSISNNGYIEELDKITNEELYQYLLQSIKEDVKNLYVVGDVDESIVDVFKENLSFSTNPSLIPVVTNFNSTKTKVLEIIERQDITQSKLNLGYVVDCNFLDETTYAMTVFNAIFGGFSQSRLFKVVREKHSLCYYISSSYGAFSGIMTVNAGIEGSDYQKAKQLIDEELKNIQNGDFSDDEINLAKLMLKSSLTKTKDEPMSLITLAYNRDLTGKQESNEEYLDKILKVTREEIIAASKKVHLDTIFLLTGSDK</sequence>